<protein>
    <recommendedName>
        <fullName evidence="5">Lactate dehydrogenase</fullName>
    </recommendedName>
</protein>
<dbReference type="Pfam" id="PF02615">
    <property type="entry name" value="Ldh_2"/>
    <property type="match status" value="1"/>
</dbReference>
<dbReference type="PANTHER" id="PTHR11091:SF0">
    <property type="entry name" value="MALATE DEHYDROGENASE"/>
    <property type="match status" value="1"/>
</dbReference>
<dbReference type="SUPFAM" id="SSF89733">
    <property type="entry name" value="L-sulfolactate dehydrogenase-like"/>
    <property type="match status" value="1"/>
</dbReference>
<organism evidence="3 4">
    <name type="scientific">Nitratireductor aestuarii</name>
    <dbReference type="NCBI Taxonomy" id="1735103"/>
    <lineage>
        <taxon>Bacteria</taxon>
        <taxon>Pseudomonadati</taxon>
        <taxon>Pseudomonadota</taxon>
        <taxon>Alphaproteobacteria</taxon>
        <taxon>Hyphomicrobiales</taxon>
        <taxon>Phyllobacteriaceae</taxon>
        <taxon>Nitratireductor</taxon>
    </lineage>
</organism>
<proteinExistence type="inferred from homology"/>
<sequence>MISVSEATETLAAALGGGEAARLAAEALVEAEALGLPRFGFDMLDEWQPGLVVPKAGSTTAMEWRDCAQNFSPLGVAAATLDLKQAARAFGIAAVFLRGVKGFGRLAPFARYLADEGLLAIAGAEGPPFVAPYGGNRSVIGTNPIALGFGRGEGRLVVDTATSTATMADVKNARMKGKPLKDGVAIDADGRPTTVAADVAALLPRGGQIGSLVGLIVEVLAGVASEGRGDPNGRGVFFIAIDAGRIGDPESLLGELRRDWTDAGGYWPRGGDVSPDTELDDGVIERLETQLARMAASTQGEDK</sequence>
<comment type="caution">
    <text evidence="3">The sequence shown here is derived from an EMBL/GenBank/DDBJ whole genome shotgun (WGS) entry which is preliminary data.</text>
</comment>
<dbReference type="InterPro" id="IPR043143">
    <property type="entry name" value="Mal/L-sulf/L-lact_DH-like_NADP"/>
</dbReference>
<evidence type="ECO:0000256" key="2">
    <source>
        <dbReference type="ARBA" id="ARBA00023002"/>
    </source>
</evidence>
<evidence type="ECO:0000313" key="3">
    <source>
        <dbReference type="EMBL" id="GGA65549.1"/>
    </source>
</evidence>
<dbReference type="InterPro" id="IPR003767">
    <property type="entry name" value="Malate/L-lactate_DH-like"/>
</dbReference>
<keyword evidence="4" id="KW-1185">Reference proteome</keyword>
<dbReference type="GO" id="GO:0016491">
    <property type="term" value="F:oxidoreductase activity"/>
    <property type="evidence" value="ECO:0007669"/>
    <property type="project" value="UniProtKB-KW"/>
</dbReference>
<comment type="similarity">
    <text evidence="1">Belongs to the LDH2/MDH2 oxidoreductase family.</text>
</comment>
<gene>
    <name evidence="3" type="ORF">GCM10011385_19240</name>
</gene>
<dbReference type="RefSeq" id="WP_188720845.1">
    <property type="nucleotide sequence ID" value="NZ_BMIF01000005.1"/>
</dbReference>
<evidence type="ECO:0000256" key="1">
    <source>
        <dbReference type="ARBA" id="ARBA00006056"/>
    </source>
</evidence>
<reference evidence="3" key="2">
    <citation type="submission" date="2020-09" db="EMBL/GenBank/DDBJ databases">
        <authorList>
            <person name="Sun Q."/>
            <person name="Zhou Y."/>
        </authorList>
    </citation>
    <scope>NUCLEOTIDE SEQUENCE</scope>
    <source>
        <strain evidence="3">CGMCC 1.15320</strain>
    </source>
</reference>
<reference evidence="3" key="1">
    <citation type="journal article" date="2014" name="Int. J. Syst. Evol. Microbiol.">
        <title>Complete genome sequence of Corynebacterium casei LMG S-19264T (=DSM 44701T), isolated from a smear-ripened cheese.</title>
        <authorList>
            <consortium name="US DOE Joint Genome Institute (JGI-PGF)"/>
            <person name="Walter F."/>
            <person name="Albersmeier A."/>
            <person name="Kalinowski J."/>
            <person name="Ruckert C."/>
        </authorList>
    </citation>
    <scope>NUCLEOTIDE SEQUENCE</scope>
    <source>
        <strain evidence="3">CGMCC 1.15320</strain>
    </source>
</reference>
<keyword evidence="2" id="KW-0560">Oxidoreductase</keyword>
<dbReference type="Gene3D" id="3.30.1370.60">
    <property type="entry name" value="Hypothetical oxidoreductase yiak, domain 2"/>
    <property type="match status" value="1"/>
</dbReference>
<dbReference type="Proteomes" id="UP000636264">
    <property type="component" value="Unassembled WGS sequence"/>
</dbReference>
<dbReference type="InterPro" id="IPR036111">
    <property type="entry name" value="Mal/L-sulfo/L-lacto_DH-like_sf"/>
</dbReference>
<name>A0A916RTI3_9HYPH</name>
<accession>A0A916RTI3</accession>
<dbReference type="EMBL" id="BMIF01000005">
    <property type="protein sequence ID" value="GGA65549.1"/>
    <property type="molecule type" value="Genomic_DNA"/>
</dbReference>
<dbReference type="AlphaFoldDB" id="A0A916RTI3"/>
<evidence type="ECO:0008006" key="5">
    <source>
        <dbReference type="Google" id="ProtNLM"/>
    </source>
</evidence>
<evidence type="ECO:0000313" key="4">
    <source>
        <dbReference type="Proteomes" id="UP000636264"/>
    </source>
</evidence>
<dbReference type="PANTHER" id="PTHR11091">
    <property type="entry name" value="OXIDOREDUCTASE-RELATED"/>
    <property type="match status" value="1"/>
</dbReference>